<dbReference type="Pfam" id="PF05608">
    <property type="entry name" value="RTE1"/>
    <property type="match status" value="1"/>
</dbReference>
<dbReference type="EMBL" id="KI672791">
    <property type="protein sequence ID" value="ETL40700.1"/>
    <property type="molecule type" value="Genomic_DNA"/>
</dbReference>
<gene>
    <name evidence="1" type="ORF">L916_08198</name>
</gene>
<evidence type="ECO:0000313" key="2">
    <source>
        <dbReference type="Proteomes" id="UP000053864"/>
    </source>
</evidence>
<name>W2J2U4_PHYNI</name>
<dbReference type="InterPro" id="IPR008496">
    <property type="entry name" value="TMEM222/RTE1"/>
</dbReference>
<reference evidence="1 2" key="1">
    <citation type="submission" date="2013-11" db="EMBL/GenBank/DDBJ databases">
        <title>The Genome Sequence of Phytophthora parasitica CJ05E6.</title>
        <authorList>
            <consortium name="The Broad Institute Genomics Platform"/>
            <person name="Russ C."/>
            <person name="Tyler B."/>
            <person name="Panabieres F."/>
            <person name="Shan W."/>
            <person name="Tripathy S."/>
            <person name="Grunwald N."/>
            <person name="Machado M."/>
            <person name="Johnson C.S."/>
            <person name="Arredondo F."/>
            <person name="Hong C."/>
            <person name="Coffey M."/>
            <person name="Young S.K."/>
            <person name="Zeng Q."/>
            <person name="Gargeya S."/>
            <person name="Fitzgerald M."/>
            <person name="Abouelleil A."/>
            <person name="Alvarado L."/>
            <person name="Chapman S.B."/>
            <person name="Gainer-Dewar J."/>
            <person name="Goldberg J."/>
            <person name="Griggs A."/>
            <person name="Gujja S."/>
            <person name="Hansen M."/>
            <person name="Howarth C."/>
            <person name="Imamovic A."/>
            <person name="Ireland A."/>
            <person name="Larimer J."/>
            <person name="McCowan C."/>
            <person name="Murphy C."/>
            <person name="Pearson M."/>
            <person name="Poon T.W."/>
            <person name="Priest M."/>
            <person name="Roberts A."/>
            <person name="Saif S."/>
            <person name="Shea T."/>
            <person name="Sykes S."/>
            <person name="Wortman J."/>
            <person name="Nusbaum C."/>
            <person name="Birren B."/>
        </authorList>
    </citation>
    <scope>NUCLEOTIDE SEQUENCE [LARGE SCALE GENOMIC DNA]</scope>
    <source>
        <strain evidence="1 2">CJ05E6</strain>
    </source>
</reference>
<accession>W2J2U4</accession>
<dbReference type="PANTHER" id="PTHR20921:SF0">
    <property type="entry name" value="TRANSMEMBRANE PROTEIN 222"/>
    <property type="match status" value="1"/>
</dbReference>
<proteinExistence type="predicted"/>
<sequence>MSNSNSTPSGSRVVVIDQSTDRFPFCVVWSPIPVITWVLPFIGHLGIADSKG</sequence>
<dbReference type="AlphaFoldDB" id="W2J2U4"/>
<dbReference type="Proteomes" id="UP000053864">
    <property type="component" value="Unassembled WGS sequence"/>
</dbReference>
<dbReference type="PANTHER" id="PTHR20921">
    <property type="entry name" value="TRANSMEMBRANE PROTEIN 222"/>
    <property type="match status" value="1"/>
</dbReference>
<evidence type="ECO:0008006" key="3">
    <source>
        <dbReference type="Google" id="ProtNLM"/>
    </source>
</evidence>
<protein>
    <recommendedName>
        <fullName evidence="3">Transmembrane protein 222</fullName>
    </recommendedName>
</protein>
<evidence type="ECO:0000313" key="1">
    <source>
        <dbReference type="EMBL" id="ETL40700.1"/>
    </source>
</evidence>
<organism evidence="1 2">
    <name type="scientific">Phytophthora nicotianae</name>
    <name type="common">Potato buckeye rot agent</name>
    <name type="synonym">Phytophthora parasitica</name>
    <dbReference type="NCBI Taxonomy" id="4792"/>
    <lineage>
        <taxon>Eukaryota</taxon>
        <taxon>Sar</taxon>
        <taxon>Stramenopiles</taxon>
        <taxon>Oomycota</taxon>
        <taxon>Peronosporomycetes</taxon>
        <taxon>Peronosporales</taxon>
        <taxon>Peronosporaceae</taxon>
        <taxon>Phytophthora</taxon>
    </lineage>
</organism>